<dbReference type="InterPro" id="IPR036388">
    <property type="entry name" value="WH-like_DNA-bd_sf"/>
</dbReference>
<dbReference type="PANTHER" id="PTHR33204:SF29">
    <property type="entry name" value="TRANSCRIPTIONAL REGULATOR"/>
    <property type="match status" value="1"/>
</dbReference>
<dbReference type="STRING" id="573321.SAMN04488505_102523"/>
<evidence type="ECO:0000313" key="6">
    <source>
        <dbReference type="Proteomes" id="UP000198984"/>
    </source>
</evidence>
<proteinExistence type="predicted"/>
<keyword evidence="1" id="KW-0805">Transcription regulation</keyword>
<organism evidence="5 6">
    <name type="scientific">Chitinophaga rupis</name>
    <dbReference type="NCBI Taxonomy" id="573321"/>
    <lineage>
        <taxon>Bacteria</taxon>
        <taxon>Pseudomonadati</taxon>
        <taxon>Bacteroidota</taxon>
        <taxon>Chitinophagia</taxon>
        <taxon>Chitinophagales</taxon>
        <taxon>Chitinophagaceae</taxon>
        <taxon>Chitinophaga</taxon>
    </lineage>
</organism>
<dbReference type="Proteomes" id="UP000198984">
    <property type="component" value="Unassembled WGS sequence"/>
</dbReference>
<name>A0A1H7R408_9BACT</name>
<gene>
    <name evidence="5" type="ORF">SAMN04488505_102523</name>
</gene>
<protein>
    <submittedName>
        <fullName evidence="5">Transcriptional regulator, HxlR family</fullName>
    </submittedName>
</protein>
<dbReference type="InterPro" id="IPR036390">
    <property type="entry name" value="WH_DNA-bd_sf"/>
</dbReference>
<dbReference type="Gene3D" id="1.10.10.10">
    <property type="entry name" value="Winged helix-like DNA-binding domain superfamily/Winged helix DNA-binding domain"/>
    <property type="match status" value="1"/>
</dbReference>
<dbReference type="PANTHER" id="PTHR33204">
    <property type="entry name" value="TRANSCRIPTIONAL REGULATOR, MARR FAMILY"/>
    <property type="match status" value="1"/>
</dbReference>
<reference evidence="5 6" key="1">
    <citation type="submission" date="2016-10" db="EMBL/GenBank/DDBJ databases">
        <authorList>
            <person name="de Groot N.N."/>
        </authorList>
    </citation>
    <scope>NUCLEOTIDE SEQUENCE [LARGE SCALE GENOMIC DNA]</scope>
    <source>
        <strain evidence="5 6">DSM 21039</strain>
    </source>
</reference>
<dbReference type="GO" id="GO:0003677">
    <property type="term" value="F:DNA binding"/>
    <property type="evidence" value="ECO:0007669"/>
    <property type="project" value="UniProtKB-KW"/>
</dbReference>
<dbReference type="InterPro" id="IPR002577">
    <property type="entry name" value="HTH_HxlR"/>
</dbReference>
<accession>A0A1H7R408</accession>
<evidence type="ECO:0000259" key="4">
    <source>
        <dbReference type="PROSITE" id="PS51118"/>
    </source>
</evidence>
<evidence type="ECO:0000256" key="2">
    <source>
        <dbReference type="ARBA" id="ARBA00023125"/>
    </source>
</evidence>
<dbReference type="PROSITE" id="PS51118">
    <property type="entry name" value="HTH_HXLR"/>
    <property type="match status" value="1"/>
</dbReference>
<evidence type="ECO:0000313" key="5">
    <source>
        <dbReference type="EMBL" id="SEL54971.1"/>
    </source>
</evidence>
<dbReference type="AlphaFoldDB" id="A0A1H7R408"/>
<keyword evidence="2" id="KW-0238">DNA-binding</keyword>
<evidence type="ECO:0000256" key="3">
    <source>
        <dbReference type="ARBA" id="ARBA00023163"/>
    </source>
</evidence>
<keyword evidence="6" id="KW-1185">Reference proteome</keyword>
<keyword evidence="3" id="KW-0804">Transcription</keyword>
<dbReference type="Pfam" id="PF01638">
    <property type="entry name" value="HxlR"/>
    <property type="match status" value="1"/>
</dbReference>
<dbReference type="SUPFAM" id="SSF46785">
    <property type="entry name" value="Winged helix' DNA-binding domain"/>
    <property type="match status" value="1"/>
</dbReference>
<sequence length="126" mass="14568">MMETNEYDTYSCPVGKTIELISGRWKPIILYLIQHGINRFGSLQKKMPKISKKVLTEQLRDLEKQGLINRDVRVSKHPQEIFYSLTDTGLSLRELIDQIFDWGTAHLLDETSQKMAKSLMLDQAAK</sequence>
<dbReference type="RefSeq" id="WP_202909198.1">
    <property type="nucleotide sequence ID" value="NZ_FOBB01000002.1"/>
</dbReference>
<feature type="domain" description="HTH hxlR-type" evidence="4">
    <location>
        <begin position="12"/>
        <end position="111"/>
    </location>
</feature>
<dbReference type="EMBL" id="FOBB01000002">
    <property type="protein sequence ID" value="SEL54971.1"/>
    <property type="molecule type" value="Genomic_DNA"/>
</dbReference>
<evidence type="ECO:0000256" key="1">
    <source>
        <dbReference type="ARBA" id="ARBA00023015"/>
    </source>
</evidence>